<evidence type="ECO:0000256" key="2">
    <source>
        <dbReference type="SAM" id="Phobius"/>
    </source>
</evidence>
<accession>A0A917WNJ3</accession>
<keyword evidence="5" id="KW-1185">Reference proteome</keyword>
<feature type="transmembrane region" description="Helical" evidence="2">
    <location>
        <begin position="6"/>
        <end position="24"/>
    </location>
</feature>
<reference evidence="4" key="1">
    <citation type="journal article" date="2014" name="Int. J. Syst. Evol. Microbiol.">
        <title>Complete genome sequence of Corynebacterium casei LMG S-19264T (=DSM 44701T), isolated from a smear-ripened cheese.</title>
        <authorList>
            <consortium name="US DOE Joint Genome Institute (JGI-PGF)"/>
            <person name="Walter F."/>
            <person name="Albersmeier A."/>
            <person name="Kalinowski J."/>
            <person name="Ruckert C."/>
        </authorList>
    </citation>
    <scope>NUCLEOTIDE SEQUENCE</scope>
    <source>
        <strain evidence="4">JCM 19831</strain>
    </source>
</reference>
<organism evidence="4 5">
    <name type="scientific">Dactylosporangium sucinum</name>
    <dbReference type="NCBI Taxonomy" id="1424081"/>
    <lineage>
        <taxon>Bacteria</taxon>
        <taxon>Bacillati</taxon>
        <taxon>Actinomycetota</taxon>
        <taxon>Actinomycetes</taxon>
        <taxon>Micromonosporales</taxon>
        <taxon>Micromonosporaceae</taxon>
        <taxon>Dactylosporangium</taxon>
    </lineage>
</organism>
<evidence type="ECO:0000256" key="1">
    <source>
        <dbReference type="ARBA" id="ARBA00038076"/>
    </source>
</evidence>
<reference evidence="4" key="2">
    <citation type="submission" date="2020-09" db="EMBL/GenBank/DDBJ databases">
        <authorList>
            <person name="Sun Q."/>
            <person name="Ohkuma M."/>
        </authorList>
    </citation>
    <scope>NUCLEOTIDE SEQUENCE</scope>
    <source>
        <strain evidence="4">JCM 19831</strain>
    </source>
</reference>
<evidence type="ECO:0000313" key="4">
    <source>
        <dbReference type="EMBL" id="GGM16627.1"/>
    </source>
</evidence>
<keyword evidence="2" id="KW-0472">Membrane</keyword>
<feature type="domain" description="MacB-like periplasmic core" evidence="3">
    <location>
        <begin position="30"/>
        <end position="201"/>
    </location>
</feature>
<keyword evidence="2" id="KW-0812">Transmembrane</keyword>
<dbReference type="InterPro" id="IPR025857">
    <property type="entry name" value="MacB_PCD"/>
</dbReference>
<gene>
    <name evidence="4" type="ORF">GCM10007977_017360</name>
</gene>
<name>A0A917WNJ3_9ACTN</name>
<comment type="caution">
    <text evidence="4">The sequence shown here is derived from an EMBL/GenBank/DDBJ whole genome shotgun (WGS) entry which is preliminary data.</text>
</comment>
<dbReference type="AlphaFoldDB" id="A0A917WNJ3"/>
<dbReference type="EMBL" id="BMPI01000007">
    <property type="protein sequence ID" value="GGM16627.1"/>
    <property type="molecule type" value="Genomic_DNA"/>
</dbReference>
<protein>
    <recommendedName>
        <fullName evidence="3">MacB-like periplasmic core domain-containing protein</fullName>
    </recommendedName>
</protein>
<evidence type="ECO:0000259" key="3">
    <source>
        <dbReference type="Pfam" id="PF12704"/>
    </source>
</evidence>
<keyword evidence="2" id="KW-1133">Transmembrane helix</keyword>
<dbReference type="Proteomes" id="UP000642070">
    <property type="component" value="Unassembled WGS sequence"/>
</dbReference>
<comment type="similarity">
    <text evidence="1">Belongs to the ABC-4 integral membrane protein family.</text>
</comment>
<dbReference type="Pfam" id="PF12704">
    <property type="entry name" value="MacB_PCD"/>
    <property type="match status" value="1"/>
</dbReference>
<evidence type="ECO:0000313" key="5">
    <source>
        <dbReference type="Proteomes" id="UP000642070"/>
    </source>
</evidence>
<proteinExistence type="inferred from homology"/>
<dbReference type="RefSeq" id="WP_190249223.1">
    <property type="nucleotide sequence ID" value="NZ_BMPI01000007.1"/>
</dbReference>
<sequence length="220" mass="22701">MSGRRGVVLALGFMVAAVGAFVVLDRFGGTDRFADLPGDADVRLRGRFTPAQVTALAGLPQAAAAECVTTLYGVTVYGAAEVLREAAVITAVQSPALRRTTVRQGQYPAGDAQVLVDAQTAQRLGVPVGRRLSLQRDGHSVNATVVGVADRPGDLTNGASAAVLALPAGAVSRLDGGAPCDEVAVQLRRRSEATAFQKAARGVLGRDPGVTYDESLRGHV</sequence>